<evidence type="ECO:0000313" key="7">
    <source>
        <dbReference type="EMBL" id="WXB09989.1"/>
    </source>
</evidence>
<dbReference type="InterPro" id="IPR008271">
    <property type="entry name" value="Ser/Thr_kinase_AS"/>
</dbReference>
<evidence type="ECO:0000256" key="2">
    <source>
        <dbReference type="ARBA" id="ARBA00022741"/>
    </source>
</evidence>
<feature type="compositionally biased region" description="Pro residues" evidence="5">
    <location>
        <begin position="388"/>
        <end position="399"/>
    </location>
</feature>
<keyword evidence="1" id="KW-0808">Transferase</keyword>
<dbReference type="GO" id="GO:0004674">
    <property type="term" value="F:protein serine/threonine kinase activity"/>
    <property type="evidence" value="ECO:0007669"/>
    <property type="project" value="UniProtKB-KW"/>
</dbReference>
<evidence type="ECO:0000256" key="4">
    <source>
        <dbReference type="ARBA" id="ARBA00022840"/>
    </source>
</evidence>
<dbReference type="PROSITE" id="PS50011">
    <property type="entry name" value="PROTEIN_KINASE_DOM"/>
    <property type="match status" value="1"/>
</dbReference>
<dbReference type="CDD" id="cd14014">
    <property type="entry name" value="STKc_PknB_like"/>
    <property type="match status" value="1"/>
</dbReference>
<dbReference type="Proteomes" id="UP001374803">
    <property type="component" value="Chromosome"/>
</dbReference>
<keyword evidence="4" id="KW-0067">ATP-binding</keyword>
<dbReference type="SMART" id="SM00220">
    <property type="entry name" value="S_TKc"/>
    <property type="match status" value="1"/>
</dbReference>
<keyword evidence="8" id="KW-1185">Reference proteome</keyword>
<sequence length="573" mass="60899">MSLSFGHRLVPGSVIGGDFTVERPLDEGGMGAVFVVAQRSTGKLRALKVMHREIVADAALARRFEQEARVGARIASDHVVEVIAAGFDASIGLPYLVMELLEGETLRHRMDTRGAMAPAEVQAIFEQLCHAVAAAHAAGVVHRDLKPENVFLASSRRAGATPFTVKVLDFGIAKLLAEVQTHATRGTLGSPLWMAAEQTASGDIAPAADVWALGLIAYHLLTGGYYWRTARGGTSVQLLREIVFESLPRASERAREDGVAERLPPGFDPWFARCVTREMASRFPNARTMWDAMQSVFAGSGESVDATMAPRPVLVAAPRIDPALAPTETPIASVQEARAARPPPRARAVPFAAGVVVAVAALGGGYLLATKPKPAAPPPTPVAVSAPTPAPPPPPPAPAPASASATASASAAPPPVASAIASSAPTAPPRKPKKQLSASGFGDPADRNAAVLWKVQDRRVRLFTRMIRNDTNVIDKEVREAVDHTSWLYLRCYERHFQSAKILPEGDVTVSFEILDQLPRHGKLESSTFESVAFSTCVVDVLLGQTANGAGPDGKGHVLYAFRFVPMDKPPVE</sequence>
<reference evidence="7" key="1">
    <citation type="submission" date="2021-12" db="EMBL/GenBank/DDBJ databases">
        <title>Discovery of the Pendulisporaceae a myxobacterial family with distinct sporulation behavior and unique specialized metabolism.</title>
        <authorList>
            <person name="Garcia R."/>
            <person name="Popoff A."/>
            <person name="Bader C.D."/>
            <person name="Loehr J."/>
            <person name="Walesch S."/>
            <person name="Walt C."/>
            <person name="Boldt J."/>
            <person name="Bunk B."/>
            <person name="Haeckl F.J.F.P.J."/>
            <person name="Gunesch A.P."/>
            <person name="Birkelbach J."/>
            <person name="Nuebel U."/>
            <person name="Pietschmann T."/>
            <person name="Bach T."/>
            <person name="Mueller R."/>
        </authorList>
    </citation>
    <scope>NUCLEOTIDE SEQUENCE</scope>
    <source>
        <strain evidence="7">MSr11367</strain>
    </source>
</reference>
<evidence type="ECO:0000256" key="5">
    <source>
        <dbReference type="SAM" id="MobiDB-lite"/>
    </source>
</evidence>
<dbReference type="EMBL" id="CP089983">
    <property type="protein sequence ID" value="WXB09989.1"/>
    <property type="molecule type" value="Genomic_DNA"/>
</dbReference>
<dbReference type="InterPro" id="IPR000719">
    <property type="entry name" value="Prot_kinase_dom"/>
</dbReference>
<accession>A0ABZ2LK99</accession>
<dbReference type="RefSeq" id="WP_394839663.1">
    <property type="nucleotide sequence ID" value="NZ_CP089929.1"/>
</dbReference>
<feature type="region of interest" description="Disordered" evidence="5">
    <location>
        <begin position="374"/>
        <end position="442"/>
    </location>
</feature>
<dbReference type="InterPro" id="IPR011009">
    <property type="entry name" value="Kinase-like_dom_sf"/>
</dbReference>
<evidence type="ECO:0000256" key="1">
    <source>
        <dbReference type="ARBA" id="ARBA00022679"/>
    </source>
</evidence>
<keyword evidence="7" id="KW-0723">Serine/threonine-protein kinase</keyword>
<dbReference type="Pfam" id="PF00069">
    <property type="entry name" value="Pkinase"/>
    <property type="match status" value="1"/>
</dbReference>
<keyword evidence="3 7" id="KW-0418">Kinase</keyword>
<name>A0ABZ2LK99_9BACT</name>
<organism evidence="7 8">
    <name type="scientific">Pendulispora rubella</name>
    <dbReference type="NCBI Taxonomy" id="2741070"/>
    <lineage>
        <taxon>Bacteria</taxon>
        <taxon>Pseudomonadati</taxon>
        <taxon>Myxococcota</taxon>
        <taxon>Myxococcia</taxon>
        <taxon>Myxococcales</taxon>
        <taxon>Sorangiineae</taxon>
        <taxon>Pendulisporaceae</taxon>
        <taxon>Pendulispora</taxon>
    </lineage>
</organism>
<evidence type="ECO:0000259" key="6">
    <source>
        <dbReference type="PROSITE" id="PS50011"/>
    </source>
</evidence>
<dbReference type="PANTHER" id="PTHR43289:SF6">
    <property type="entry name" value="SERINE_THREONINE-PROTEIN KINASE NEKL-3"/>
    <property type="match status" value="1"/>
</dbReference>
<keyword evidence="2" id="KW-0547">Nucleotide-binding</keyword>
<dbReference type="SUPFAM" id="SSF56112">
    <property type="entry name" value="Protein kinase-like (PK-like)"/>
    <property type="match status" value="1"/>
</dbReference>
<feature type="domain" description="Protein kinase" evidence="6">
    <location>
        <begin position="19"/>
        <end position="297"/>
    </location>
</feature>
<gene>
    <name evidence="7" type="ORF">LVJ94_22515</name>
</gene>
<dbReference type="PROSITE" id="PS00108">
    <property type="entry name" value="PROTEIN_KINASE_ST"/>
    <property type="match status" value="1"/>
</dbReference>
<dbReference type="Gene3D" id="3.30.200.20">
    <property type="entry name" value="Phosphorylase Kinase, domain 1"/>
    <property type="match status" value="1"/>
</dbReference>
<dbReference type="PANTHER" id="PTHR43289">
    <property type="entry name" value="MITOGEN-ACTIVATED PROTEIN KINASE KINASE KINASE 20-RELATED"/>
    <property type="match status" value="1"/>
</dbReference>
<evidence type="ECO:0000313" key="8">
    <source>
        <dbReference type="Proteomes" id="UP001374803"/>
    </source>
</evidence>
<feature type="compositionally biased region" description="Low complexity" evidence="5">
    <location>
        <begin position="400"/>
        <end position="425"/>
    </location>
</feature>
<evidence type="ECO:0000256" key="3">
    <source>
        <dbReference type="ARBA" id="ARBA00022777"/>
    </source>
</evidence>
<dbReference type="Gene3D" id="1.10.510.10">
    <property type="entry name" value="Transferase(Phosphotransferase) domain 1"/>
    <property type="match status" value="1"/>
</dbReference>
<protein>
    <submittedName>
        <fullName evidence="7">Serine/threonine protein kinase</fullName>
    </submittedName>
</protein>
<proteinExistence type="predicted"/>